<feature type="region of interest" description="Disordered" evidence="1">
    <location>
        <begin position="43"/>
        <end position="68"/>
    </location>
</feature>
<gene>
    <name evidence="2" type="ORF">CR165_23345</name>
</gene>
<dbReference type="SUPFAM" id="SSF51905">
    <property type="entry name" value="FAD/NAD(P)-binding domain"/>
    <property type="match status" value="1"/>
</dbReference>
<dbReference type="InterPro" id="IPR052189">
    <property type="entry name" value="L-asp_N-monooxygenase_NS-form"/>
</dbReference>
<reference evidence="3" key="1">
    <citation type="submission" date="2017-10" db="EMBL/GenBank/DDBJ databases">
        <authorList>
            <person name="Toshchakov S.V."/>
            <person name="Goeva M.A."/>
        </authorList>
    </citation>
    <scope>NUCLEOTIDE SEQUENCE [LARGE SCALE GENOMIC DNA]</scope>
    <source>
        <strain evidence="3">JR1/69-1-13</strain>
    </source>
</reference>
<dbReference type="AlphaFoldDB" id="A0A2U1UXT9"/>
<dbReference type="EMBL" id="PDOA01000043">
    <property type="protein sequence ID" value="PWC26401.1"/>
    <property type="molecule type" value="Genomic_DNA"/>
</dbReference>
<dbReference type="PANTHER" id="PTHR40254">
    <property type="entry name" value="BLR0577 PROTEIN"/>
    <property type="match status" value="1"/>
</dbReference>
<evidence type="ECO:0000256" key="1">
    <source>
        <dbReference type="SAM" id="MobiDB-lite"/>
    </source>
</evidence>
<comment type="caution">
    <text evidence="2">The sequence shown here is derived from an EMBL/GenBank/DDBJ whole genome shotgun (WGS) entry which is preliminary data.</text>
</comment>
<proteinExistence type="predicted"/>
<protein>
    <recommendedName>
        <fullName evidence="4">FAD/NAD(P)-binding domain-containing protein</fullName>
    </recommendedName>
</protein>
<dbReference type="PANTHER" id="PTHR40254:SF1">
    <property type="entry name" value="BLR0577 PROTEIN"/>
    <property type="match status" value="1"/>
</dbReference>
<sequence length="123" mass="13064">MAGRLESWQRGTGGGVEVLFRLRGGERQRLRCARILLCTGPSGSRAWSASPPVPRLMEQGMPQPDGQGLSVLPDGKALNTQAQAVPGLVVLGPLARDALWEITAVPEIRAQAMKMAEAVLAPL</sequence>
<dbReference type="InterPro" id="IPR036188">
    <property type="entry name" value="FAD/NAD-bd_sf"/>
</dbReference>
<keyword evidence="3" id="KW-1185">Reference proteome</keyword>
<dbReference type="OrthoDB" id="101972at2"/>
<organism evidence="2 3">
    <name type="scientific">Teichococcus aestuarii</name>
    <dbReference type="NCBI Taxonomy" id="568898"/>
    <lineage>
        <taxon>Bacteria</taxon>
        <taxon>Pseudomonadati</taxon>
        <taxon>Pseudomonadota</taxon>
        <taxon>Alphaproteobacteria</taxon>
        <taxon>Acetobacterales</taxon>
        <taxon>Roseomonadaceae</taxon>
        <taxon>Roseomonas</taxon>
    </lineage>
</organism>
<evidence type="ECO:0000313" key="2">
    <source>
        <dbReference type="EMBL" id="PWC26401.1"/>
    </source>
</evidence>
<evidence type="ECO:0000313" key="3">
    <source>
        <dbReference type="Proteomes" id="UP000245048"/>
    </source>
</evidence>
<name>A0A2U1UXT9_9PROT</name>
<evidence type="ECO:0008006" key="4">
    <source>
        <dbReference type="Google" id="ProtNLM"/>
    </source>
</evidence>
<accession>A0A2U1UXT9</accession>
<dbReference type="RefSeq" id="WP_109519316.1">
    <property type="nucleotide sequence ID" value="NZ_PDOA01000043.1"/>
</dbReference>
<dbReference type="Proteomes" id="UP000245048">
    <property type="component" value="Unassembled WGS sequence"/>
</dbReference>